<dbReference type="eggNOG" id="COG1136">
    <property type="taxonomic scope" value="Bacteria"/>
</dbReference>
<organism evidence="2 3">
    <name type="scientific">Hoylesella enoeca</name>
    <dbReference type="NCBI Taxonomy" id="76123"/>
    <lineage>
        <taxon>Bacteria</taxon>
        <taxon>Pseudomonadati</taxon>
        <taxon>Bacteroidota</taxon>
        <taxon>Bacteroidia</taxon>
        <taxon>Bacteroidales</taxon>
        <taxon>Prevotellaceae</taxon>
        <taxon>Hoylesella</taxon>
    </lineage>
</organism>
<dbReference type="InterPro" id="IPR003439">
    <property type="entry name" value="ABC_transporter-like_ATP-bd"/>
</dbReference>
<proteinExistence type="predicted"/>
<sequence>MLEFKDVCMARGGQTLFTRLSLIVRRGEMLYVRGSKDSGKSSLIEAVMGLMPVTDGYITMEGELLTTYSAATFRRLMAYVPQDLQLSEPTFAALFDRVVRLDVNRKSGLSKDTLWAFWSTVNIDRSYYDMPFDRVDEPMRRMLMLSLACVLRRPLVLVDESQHATEDVLLREMARQGSAVLVTGSRETGRGVYDKQITLET</sequence>
<reference evidence="3" key="1">
    <citation type="submission" date="2015-11" db="EMBL/GenBank/DDBJ databases">
        <authorList>
            <person name="Holder M.E."/>
            <person name="Ajami N.J."/>
            <person name="Petrosino J.F."/>
        </authorList>
    </citation>
    <scope>NUCLEOTIDE SEQUENCE [LARGE SCALE GENOMIC DNA]</scope>
    <source>
        <strain evidence="3">F0113</strain>
    </source>
</reference>
<dbReference type="KEGG" id="peo:AS203_07680"/>
<accession>A0A0S2KL08</accession>
<dbReference type="GO" id="GO:0005524">
    <property type="term" value="F:ATP binding"/>
    <property type="evidence" value="ECO:0007669"/>
    <property type="project" value="InterPro"/>
</dbReference>
<gene>
    <name evidence="2" type="ORF">AS203_07680</name>
</gene>
<dbReference type="InterPro" id="IPR027417">
    <property type="entry name" value="P-loop_NTPase"/>
</dbReference>
<protein>
    <recommendedName>
        <fullName evidence="1">ABC transporter domain-containing protein</fullName>
    </recommendedName>
</protein>
<dbReference type="OrthoDB" id="1119394at2"/>
<name>A0A0S2KL08_9BACT</name>
<dbReference type="SUPFAM" id="SSF52540">
    <property type="entry name" value="P-loop containing nucleoside triphosphate hydrolases"/>
    <property type="match status" value="1"/>
</dbReference>
<dbReference type="EMBL" id="CP013195">
    <property type="protein sequence ID" value="ALO48973.1"/>
    <property type="molecule type" value="Genomic_DNA"/>
</dbReference>
<dbReference type="GO" id="GO:0016887">
    <property type="term" value="F:ATP hydrolysis activity"/>
    <property type="evidence" value="ECO:0007669"/>
    <property type="project" value="InterPro"/>
</dbReference>
<dbReference type="Proteomes" id="UP000056252">
    <property type="component" value="Chromosome"/>
</dbReference>
<evidence type="ECO:0000313" key="2">
    <source>
        <dbReference type="EMBL" id="ALO48973.1"/>
    </source>
</evidence>
<evidence type="ECO:0000313" key="3">
    <source>
        <dbReference type="Proteomes" id="UP000056252"/>
    </source>
</evidence>
<evidence type="ECO:0000259" key="1">
    <source>
        <dbReference type="Pfam" id="PF00005"/>
    </source>
</evidence>
<dbReference type="PANTHER" id="PTHR43119">
    <property type="entry name" value="ABC TRANSPORT PROTEIN ATP-BINDING COMPONENT-RELATED"/>
    <property type="match status" value="1"/>
</dbReference>
<dbReference type="AlphaFoldDB" id="A0A0S2KL08"/>
<dbReference type="STRING" id="76123.AS203_07680"/>
<dbReference type="PANTHER" id="PTHR43119:SF1">
    <property type="entry name" value="ABC TRANSPORTER DOMAIN-CONTAINING PROTEIN"/>
    <property type="match status" value="1"/>
</dbReference>
<dbReference type="CDD" id="cd00267">
    <property type="entry name" value="ABC_ATPase"/>
    <property type="match status" value="1"/>
</dbReference>
<dbReference type="Pfam" id="PF00005">
    <property type="entry name" value="ABC_tran"/>
    <property type="match status" value="1"/>
</dbReference>
<dbReference type="Gene3D" id="3.40.50.300">
    <property type="entry name" value="P-loop containing nucleotide triphosphate hydrolases"/>
    <property type="match status" value="1"/>
</dbReference>
<keyword evidence="3" id="KW-1185">Reference proteome</keyword>
<feature type="domain" description="ABC transporter" evidence="1">
    <location>
        <begin position="18"/>
        <end position="161"/>
    </location>
</feature>